<dbReference type="AlphaFoldDB" id="A0A553NEX8"/>
<keyword evidence="1" id="KW-0175">Coiled coil</keyword>
<evidence type="ECO:0008006" key="5">
    <source>
        <dbReference type="Google" id="ProtNLM"/>
    </source>
</evidence>
<reference evidence="3 4" key="1">
    <citation type="journal article" date="2018" name="Nat. Ecol. Evol.">
        <title>Genomic signatures of mitonuclear coevolution across populations of Tigriopus californicus.</title>
        <authorList>
            <person name="Barreto F.S."/>
            <person name="Watson E.T."/>
            <person name="Lima T.G."/>
            <person name="Willett C.S."/>
            <person name="Edmands S."/>
            <person name="Li W."/>
            <person name="Burton R.S."/>
        </authorList>
    </citation>
    <scope>NUCLEOTIDE SEQUENCE [LARGE SCALE GENOMIC DNA]</scope>
    <source>
        <strain evidence="3 4">San Diego</strain>
    </source>
</reference>
<proteinExistence type="predicted"/>
<feature type="compositionally biased region" description="Polar residues" evidence="2">
    <location>
        <begin position="407"/>
        <end position="421"/>
    </location>
</feature>
<evidence type="ECO:0000313" key="4">
    <source>
        <dbReference type="Proteomes" id="UP000318571"/>
    </source>
</evidence>
<evidence type="ECO:0000256" key="2">
    <source>
        <dbReference type="SAM" id="MobiDB-lite"/>
    </source>
</evidence>
<dbReference type="Proteomes" id="UP000318571">
    <property type="component" value="Chromosome 10"/>
</dbReference>
<feature type="region of interest" description="Disordered" evidence="2">
    <location>
        <begin position="374"/>
        <end position="455"/>
    </location>
</feature>
<gene>
    <name evidence="3" type="ORF">TCAL_07158</name>
</gene>
<comment type="caution">
    <text evidence="3">The sequence shown here is derived from an EMBL/GenBank/DDBJ whole genome shotgun (WGS) entry which is preliminary data.</text>
</comment>
<feature type="compositionally biased region" description="Polar residues" evidence="2">
    <location>
        <begin position="265"/>
        <end position="274"/>
    </location>
</feature>
<keyword evidence="4" id="KW-1185">Reference proteome</keyword>
<protein>
    <recommendedName>
        <fullName evidence="5">Lebercilin domain-containing protein</fullName>
    </recommendedName>
</protein>
<feature type="compositionally biased region" description="Polar residues" evidence="2">
    <location>
        <begin position="383"/>
        <end position="399"/>
    </location>
</feature>
<dbReference type="EMBL" id="VCGU01000458">
    <property type="protein sequence ID" value="TRY64002.1"/>
    <property type="molecule type" value="Genomic_DNA"/>
</dbReference>
<evidence type="ECO:0000256" key="1">
    <source>
        <dbReference type="SAM" id="Coils"/>
    </source>
</evidence>
<organism evidence="3 4">
    <name type="scientific">Tigriopus californicus</name>
    <name type="common">Marine copepod</name>
    <dbReference type="NCBI Taxonomy" id="6832"/>
    <lineage>
        <taxon>Eukaryota</taxon>
        <taxon>Metazoa</taxon>
        <taxon>Ecdysozoa</taxon>
        <taxon>Arthropoda</taxon>
        <taxon>Crustacea</taxon>
        <taxon>Multicrustacea</taxon>
        <taxon>Hexanauplia</taxon>
        <taxon>Copepoda</taxon>
        <taxon>Harpacticoida</taxon>
        <taxon>Harpacticidae</taxon>
        <taxon>Tigriopus</taxon>
    </lineage>
</organism>
<feature type="region of interest" description="Disordered" evidence="2">
    <location>
        <begin position="265"/>
        <end position="295"/>
    </location>
</feature>
<name>A0A553NEX8_TIGCA</name>
<accession>A0A553NEX8</accession>
<feature type="coiled-coil region" evidence="1">
    <location>
        <begin position="3"/>
        <end position="200"/>
    </location>
</feature>
<sequence>MSFHGALKELEELEAQLRDSELQILQVSTRNAVLQAQLNDKNQQIRDARLKVEELDRVIHDENEKIRWIDQATQAKQNNMRLIQAKLPELERQNQDLKAKKETEIERLETSLKRKRDRLAQSMAVWSGHPQFEYWSTKKRNVASVDEEIEEVLDAIQKIREEIKTEKEVWNRHQAKRIDLDNLRMEHQGQKDQLAALDRERAQLDQIWNDEIQAQVENRHRGPRESSVQPCSVSLQKEQEQAKQLEPPESMDTSEQVIDLSSRVVDSSHNTPGHTTHYGKGTPKPSPNSKWAKVKVTPKRPSLSALFAATPSPKTESSLSANKIPNIGKLSLPAFPKLNPPRTSKLGSMPAVPIIFPMRPMGDALRATIKSNFPPLNLKLNMPKTNLTNTKSPLPQVNSPAPLHNPAPNSLSPDKSFQSGSKEPEDPKHSSQSTNDFDSMKFAKGDQPISGSEKEFQFAGFEFRANDGNASASNFNMEGRDFTSIFGGIDTNGSEKKSSAGEDPFSFAFNF</sequence>
<evidence type="ECO:0000313" key="3">
    <source>
        <dbReference type="EMBL" id="TRY64002.1"/>
    </source>
</evidence>
<feature type="region of interest" description="Disordered" evidence="2">
    <location>
        <begin position="217"/>
        <end position="253"/>
    </location>
</feature>